<evidence type="ECO:0000259" key="6">
    <source>
        <dbReference type="PROSITE" id="PS50089"/>
    </source>
</evidence>
<dbReference type="AlphaFoldDB" id="A0A9P6JP10"/>
<gene>
    <name evidence="7" type="ORF">CPB83DRAFT_768874</name>
</gene>
<feature type="coiled-coil region" evidence="5">
    <location>
        <begin position="143"/>
        <end position="177"/>
    </location>
</feature>
<evidence type="ECO:0000256" key="4">
    <source>
        <dbReference type="PROSITE-ProRule" id="PRU00175"/>
    </source>
</evidence>
<dbReference type="PROSITE" id="PS00518">
    <property type="entry name" value="ZF_RING_1"/>
    <property type="match status" value="1"/>
</dbReference>
<keyword evidence="2 4" id="KW-0863">Zinc-finger</keyword>
<dbReference type="PROSITE" id="PS50089">
    <property type="entry name" value="ZF_RING_2"/>
    <property type="match status" value="1"/>
</dbReference>
<dbReference type="InterPro" id="IPR017907">
    <property type="entry name" value="Znf_RING_CS"/>
</dbReference>
<evidence type="ECO:0000313" key="8">
    <source>
        <dbReference type="Proteomes" id="UP000807306"/>
    </source>
</evidence>
<keyword evidence="5" id="KW-0175">Coiled coil</keyword>
<keyword evidence="1" id="KW-0479">Metal-binding</keyword>
<evidence type="ECO:0000256" key="5">
    <source>
        <dbReference type="SAM" id="Coils"/>
    </source>
</evidence>
<comment type="caution">
    <text evidence="7">The sequence shown here is derived from an EMBL/GenBank/DDBJ whole genome shotgun (WGS) entry which is preliminary data.</text>
</comment>
<name>A0A9P6JP10_9AGAR</name>
<feature type="domain" description="RING-type" evidence="6">
    <location>
        <begin position="10"/>
        <end position="49"/>
    </location>
</feature>
<keyword evidence="8" id="KW-1185">Reference proteome</keyword>
<reference evidence="7" key="1">
    <citation type="submission" date="2020-11" db="EMBL/GenBank/DDBJ databases">
        <authorList>
            <consortium name="DOE Joint Genome Institute"/>
            <person name="Ahrendt S."/>
            <person name="Riley R."/>
            <person name="Andreopoulos W."/>
            <person name="Labutti K."/>
            <person name="Pangilinan J."/>
            <person name="Ruiz-Duenas F.J."/>
            <person name="Barrasa J.M."/>
            <person name="Sanchez-Garcia M."/>
            <person name="Camarero S."/>
            <person name="Miyauchi S."/>
            <person name="Serrano A."/>
            <person name="Linde D."/>
            <person name="Babiker R."/>
            <person name="Drula E."/>
            <person name="Ayuso-Fernandez I."/>
            <person name="Pacheco R."/>
            <person name="Padilla G."/>
            <person name="Ferreira P."/>
            <person name="Barriuso J."/>
            <person name="Kellner H."/>
            <person name="Castanera R."/>
            <person name="Alfaro M."/>
            <person name="Ramirez L."/>
            <person name="Pisabarro A.G."/>
            <person name="Kuo A."/>
            <person name="Tritt A."/>
            <person name="Lipzen A."/>
            <person name="He G."/>
            <person name="Yan M."/>
            <person name="Ng V."/>
            <person name="Cullen D."/>
            <person name="Martin F."/>
            <person name="Rosso M.-N."/>
            <person name="Henrissat B."/>
            <person name="Hibbett D."/>
            <person name="Martinez A.T."/>
            <person name="Grigoriev I.V."/>
        </authorList>
    </citation>
    <scope>NUCLEOTIDE SEQUENCE</scope>
    <source>
        <strain evidence="7">CBS 506.95</strain>
    </source>
</reference>
<evidence type="ECO:0000313" key="7">
    <source>
        <dbReference type="EMBL" id="KAF9527179.1"/>
    </source>
</evidence>
<organism evidence="7 8">
    <name type="scientific">Crepidotus variabilis</name>
    <dbReference type="NCBI Taxonomy" id="179855"/>
    <lineage>
        <taxon>Eukaryota</taxon>
        <taxon>Fungi</taxon>
        <taxon>Dikarya</taxon>
        <taxon>Basidiomycota</taxon>
        <taxon>Agaricomycotina</taxon>
        <taxon>Agaricomycetes</taxon>
        <taxon>Agaricomycetidae</taxon>
        <taxon>Agaricales</taxon>
        <taxon>Agaricineae</taxon>
        <taxon>Crepidotaceae</taxon>
        <taxon>Crepidotus</taxon>
    </lineage>
</organism>
<proteinExistence type="predicted"/>
<protein>
    <recommendedName>
        <fullName evidence="6">RING-type domain-containing protein</fullName>
    </recommendedName>
</protein>
<sequence length="208" mass="23889">MLTLSAGSSCDVCFERFGRDLKAPCSIICGHVFCFDCVSHVNRLCPLCRTHFEPSSCIKLHLDVDTNPQSEQAPGSPSEDEREAQRLHQAINKVADTGIEEEALKQLIQEGKEFLNRQPRHMYKDVRNSLRIIAYTSELKHTLLGQRQMNEEINDEVQRLSTEKSELLKKLVEADEQRKYERETALAVETSLREHYALATRNYQVLIQ</sequence>
<evidence type="ECO:0000256" key="1">
    <source>
        <dbReference type="ARBA" id="ARBA00022723"/>
    </source>
</evidence>
<dbReference type="GO" id="GO:0008270">
    <property type="term" value="F:zinc ion binding"/>
    <property type="evidence" value="ECO:0007669"/>
    <property type="project" value="UniProtKB-KW"/>
</dbReference>
<dbReference type="InterPro" id="IPR001841">
    <property type="entry name" value="Znf_RING"/>
</dbReference>
<evidence type="ECO:0000256" key="2">
    <source>
        <dbReference type="ARBA" id="ARBA00022771"/>
    </source>
</evidence>
<dbReference type="SMART" id="SM00184">
    <property type="entry name" value="RING"/>
    <property type="match status" value="1"/>
</dbReference>
<dbReference type="Gene3D" id="3.30.40.10">
    <property type="entry name" value="Zinc/RING finger domain, C3HC4 (zinc finger)"/>
    <property type="match status" value="1"/>
</dbReference>
<accession>A0A9P6JP10</accession>
<dbReference type="EMBL" id="MU157863">
    <property type="protein sequence ID" value="KAF9527179.1"/>
    <property type="molecule type" value="Genomic_DNA"/>
</dbReference>
<dbReference type="Proteomes" id="UP000807306">
    <property type="component" value="Unassembled WGS sequence"/>
</dbReference>
<dbReference type="InterPro" id="IPR013083">
    <property type="entry name" value="Znf_RING/FYVE/PHD"/>
</dbReference>
<dbReference type="OrthoDB" id="6105938at2759"/>
<keyword evidence="3" id="KW-0862">Zinc</keyword>
<dbReference type="SUPFAM" id="SSF57850">
    <property type="entry name" value="RING/U-box"/>
    <property type="match status" value="1"/>
</dbReference>
<evidence type="ECO:0000256" key="3">
    <source>
        <dbReference type="ARBA" id="ARBA00022833"/>
    </source>
</evidence>